<organism evidence="2 3">
    <name type="scientific">Lithohypha guttulata</name>
    <dbReference type="NCBI Taxonomy" id="1690604"/>
    <lineage>
        <taxon>Eukaryota</taxon>
        <taxon>Fungi</taxon>
        <taxon>Dikarya</taxon>
        <taxon>Ascomycota</taxon>
        <taxon>Pezizomycotina</taxon>
        <taxon>Eurotiomycetes</taxon>
        <taxon>Chaetothyriomycetidae</taxon>
        <taxon>Chaetothyriales</taxon>
        <taxon>Trichomeriaceae</taxon>
        <taxon>Lithohypha</taxon>
    </lineage>
</organism>
<reference evidence="2 3" key="1">
    <citation type="submission" date="2023-08" db="EMBL/GenBank/DDBJ databases">
        <title>Black Yeasts Isolated from many extreme environments.</title>
        <authorList>
            <person name="Coleine C."/>
            <person name="Stajich J.E."/>
            <person name="Selbmann L."/>
        </authorList>
    </citation>
    <scope>NUCLEOTIDE SEQUENCE [LARGE SCALE GENOMIC DNA]</scope>
    <source>
        <strain evidence="2 3">CCFEE 5885</strain>
    </source>
</reference>
<accession>A0ABR0KCB3</accession>
<dbReference type="EMBL" id="JAVRRG010000043">
    <property type="protein sequence ID" value="KAK5093401.1"/>
    <property type="molecule type" value="Genomic_DNA"/>
</dbReference>
<feature type="region of interest" description="Disordered" evidence="1">
    <location>
        <begin position="208"/>
        <end position="229"/>
    </location>
</feature>
<evidence type="ECO:0000313" key="2">
    <source>
        <dbReference type="EMBL" id="KAK5093401.1"/>
    </source>
</evidence>
<name>A0ABR0KCB3_9EURO</name>
<proteinExistence type="predicted"/>
<comment type="caution">
    <text evidence="2">The sequence shown here is derived from an EMBL/GenBank/DDBJ whole genome shotgun (WGS) entry which is preliminary data.</text>
</comment>
<gene>
    <name evidence="2" type="ORF">LTR24_004253</name>
</gene>
<evidence type="ECO:0000313" key="3">
    <source>
        <dbReference type="Proteomes" id="UP001345013"/>
    </source>
</evidence>
<keyword evidence="3" id="KW-1185">Reference proteome</keyword>
<evidence type="ECO:0000256" key="1">
    <source>
        <dbReference type="SAM" id="MobiDB-lite"/>
    </source>
</evidence>
<dbReference type="Proteomes" id="UP001345013">
    <property type="component" value="Unassembled WGS sequence"/>
</dbReference>
<feature type="compositionally biased region" description="Polar residues" evidence="1">
    <location>
        <begin position="208"/>
        <end position="222"/>
    </location>
</feature>
<protein>
    <submittedName>
        <fullName evidence="2">Uncharacterized protein</fullName>
    </submittedName>
</protein>
<sequence>MAANISQLSPTRLAHLAKSKKRITIQHKQLEDDFATVVFDGYRLDLAVTFSGAIREKFPDVKSIIAGQMQFTRPPTMVTITGGCKDSVKKALEWAMRCCDGKGLRSYIPAENLPFLVARADKAASEVLQMSAYTNKIGTYIQQRLAGRFTPEEVKALHKKGTYLTLRLDSGIPAEELKVLLQTVKEDDPTFTALVDHVANRTITDMQTRYTEDQNPNNNSKPTQKKRTILPSDQYRGVRFAFPDPFGNAVDAIITEWQKSKRVTDKNRVTHKNVSLQPVRKTGKYQYKLNLAEVGVTSRSFTSGTGKRAA</sequence>